<dbReference type="STRING" id="34508.A0A4U5MFZ3"/>
<evidence type="ECO:0000256" key="5">
    <source>
        <dbReference type="ARBA" id="ARBA00023125"/>
    </source>
</evidence>
<comment type="function">
    <text evidence="8">Part of the SNAPc complex required for the transcription of both RNA polymerase II and III small-nuclear RNA genes. Binds to the proximal sequence element (PSE), a non-TATA-box basal promoter element common to these 2 types of genes. Recruits TBP and BRF2 to the U6 snRNA TATA box.</text>
</comment>
<keyword evidence="7" id="KW-0539">Nucleus</keyword>
<accession>A0A4U5MFZ3</accession>
<dbReference type="GO" id="GO:0042796">
    <property type="term" value="P:snRNA transcription by RNA polymerase III"/>
    <property type="evidence" value="ECO:0007669"/>
    <property type="project" value="TreeGrafter"/>
</dbReference>
<evidence type="ECO:0000256" key="4">
    <source>
        <dbReference type="ARBA" id="ARBA00023015"/>
    </source>
</evidence>
<reference evidence="11 12" key="1">
    <citation type="journal article" date="2015" name="Genome Biol.">
        <title>Comparative genomics of Steinernema reveals deeply conserved gene regulatory networks.</title>
        <authorList>
            <person name="Dillman A.R."/>
            <person name="Macchietto M."/>
            <person name="Porter C.F."/>
            <person name="Rogers A."/>
            <person name="Williams B."/>
            <person name="Antoshechkin I."/>
            <person name="Lee M.M."/>
            <person name="Goodwin Z."/>
            <person name="Lu X."/>
            <person name="Lewis E.E."/>
            <person name="Goodrich-Blair H."/>
            <person name="Stock S.P."/>
            <person name="Adams B.J."/>
            <person name="Sternberg P.W."/>
            <person name="Mortazavi A."/>
        </authorList>
    </citation>
    <scope>NUCLEOTIDE SEQUENCE [LARGE SCALE GENOMIC DNA]</scope>
    <source>
        <strain evidence="11 12">ALL</strain>
    </source>
</reference>
<evidence type="ECO:0000313" key="12">
    <source>
        <dbReference type="Proteomes" id="UP000298663"/>
    </source>
</evidence>
<dbReference type="InterPro" id="IPR022042">
    <property type="entry name" value="snRNA-activating_su3"/>
</dbReference>
<keyword evidence="4" id="KW-0805">Transcription regulation</keyword>
<protein>
    <recommendedName>
        <fullName evidence="3">snRNA-activating protein complex subunit 3</fullName>
    </recommendedName>
    <alternativeName>
        <fullName evidence="10">Small nuclear RNA-activating complex polypeptide 3</fullName>
    </alternativeName>
</protein>
<dbReference type="Pfam" id="PF12251">
    <property type="entry name" value="SNAPC3"/>
    <property type="match status" value="1"/>
</dbReference>
<dbReference type="PANTHER" id="PTHR13421">
    <property type="entry name" value="SNRNA-ACTIVATING PROTEIN COMPLEX SUBUNIT 3"/>
    <property type="match status" value="1"/>
</dbReference>
<dbReference type="GO" id="GO:0019185">
    <property type="term" value="C:snRNA-activating protein complex"/>
    <property type="evidence" value="ECO:0007669"/>
    <property type="project" value="TreeGrafter"/>
</dbReference>
<dbReference type="GO" id="GO:0042795">
    <property type="term" value="P:snRNA transcription by RNA polymerase II"/>
    <property type="evidence" value="ECO:0007669"/>
    <property type="project" value="TreeGrafter"/>
</dbReference>
<reference evidence="11 12" key="2">
    <citation type="journal article" date="2019" name="G3 (Bethesda)">
        <title>Hybrid Assembly of the Genome of the Entomopathogenic Nematode Steinernema carpocapsae Identifies the X-Chromosome.</title>
        <authorList>
            <person name="Serra L."/>
            <person name="Macchietto M."/>
            <person name="Macias-Munoz A."/>
            <person name="McGill C.J."/>
            <person name="Rodriguez I.M."/>
            <person name="Rodriguez B."/>
            <person name="Murad R."/>
            <person name="Mortazavi A."/>
        </authorList>
    </citation>
    <scope>NUCLEOTIDE SEQUENCE [LARGE SCALE GENOMIC DNA]</scope>
    <source>
        <strain evidence="11 12">ALL</strain>
    </source>
</reference>
<dbReference type="AlphaFoldDB" id="A0A4U5MFZ3"/>
<dbReference type="GO" id="GO:0001006">
    <property type="term" value="F:RNA polymerase III type 3 promoter sequence-specific DNA binding"/>
    <property type="evidence" value="ECO:0007669"/>
    <property type="project" value="TreeGrafter"/>
</dbReference>
<comment type="caution">
    <text evidence="11">The sequence shown here is derived from an EMBL/GenBank/DDBJ whole genome shotgun (WGS) entry which is preliminary data.</text>
</comment>
<comment type="subcellular location">
    <subcellularLocation>
        <location evidence="1">Nucleus</location>
    </subcellularLocation>
</comment>
<evidence type="ECO:0000256" key="10">
    <source>
        <dbReference type="ARBA" id="ARBA00029606"/>
    </source>
</evidence>
<keyword evidence="12" id="KW-1185">Reference proteome</keyword>
<sequence>MAMDAHFDADNLKFCSPVINVKQFLEDAYEEQRSMEAKLGLISVKNTENDEAEGSSEDDDVRNRFKEFLKNKNVYGDQEESVTAAEQVIERIDRGTEQMFNSTPLTDYPFTGYVHNTEFAVHKEQEHRREYAEKHNRKFLNSVFRRRLKYAFYEPSELERDYCLGKRPMKDILVTVHIMRPSNKWHSKGDRVRPVKAEYKYVVRGETTLHELRDKFICSADFCTMVPDHEDATESSVYHVEQYPSNFLFIHDTFYLDMRKPNAKDIAQVVREFMHRNKPEFGVTHVADMEGVKIKDLVFRLGFPYNYTHQGSCEHLFQFTDLRLMNAQDEERIFDYPFKVFDISKIPKCAACKMNTPAFVVQNSDRLPDTLMLMCNVCFKTFHYENDKPVGKFNAYHYFCPQ</sequence>
<organism evidence="11 12">
    <name type="scientific">Steinernema carpocapsae</name>
    <name type="common">Entomopathogenic nematode</name>
    <dbReference type="NCBI Taxonomy" id="34508"/>
    <lineage>
        <taxon>Eukaryota</taxon>
        <taxon>Metazoa</taxon>
        <taxon>Ecdysozoa</taxon>
        <taxon>Nematoda</taxon>
        <taxon>Chromadorea</taxon>
        <taxon>Rhabditida</taxon>
        <taxon>Tylenchina</taxon>
        <taxon>Panagrolaimomorpha</taxon>
        <taxon>Strongyloidoidea</taxon>
        <taxon>Steinernematidae</taxon>
        <taxon>Steinernema</taxon>
    </lineage>
</organism>
<dbReference type="GO" id="GO:0003681">
    <property type="term" value="F:bent DNA binding"/>
    <property type="evidence" value="ECO:0007669"/>
    <property type="project" value="TreeGrafter"/>
</dbReference>
<keyword evidence="6" id="KW-0804">Transcription</keyword>
<dbReference type="EMBL" id="AZBU02000008">
    <property type="protein sequence ID" value="TKR68156.1"/>
    <property type="molecule type" value="Genomic_DNA"/>
</dbReference>
<name>A0A4U5MFZ3_STECR</name>
<evidence type="ECO:0000256" key="7">
    <source>
        <dbReference type="ARBA" id="ARBA00023242"/>
    </source>
</evidence>
<evidence type="ECO:0000313" key="11">
    <source>
        <dbReference type="EMBL" id="TKR68156.1"/>
    </source>
</evidence>
<dbReference type="Proteomes" id="UP000298663">
    <property type="component" value="Unassembled WGS sequence"/>
</dbReference>
<comment type="subunit">
    <text evidence="9">Part of the SNAPc complex composed of 5 subunits: SNAPC1, SNAPC2, SNAPC3, SNAPC4 and SNAPC5. SNAPC3 interacts with SNAPC1.</text>
</comment>
<dbReference type="GO" id="GO:0001046">
    <property type="term" value="F:core promoter sequence-specific DNA binding"/>
    <property type="evidence" value="ECO:0007669"/>
    <property type="project" value="TreeGrafter"/>
</dbReference>
<evidence type="ECO:0000256" key="3">
    <source>
        <dbReference type="ARBA" id="ARBA00013634"/>
    </source>
</evidence>
<dbReference type="PANTHER" id="PTHR13421:SF16">
    <property type="entry name" value="SNRNA-ACTIVATING PROTEIN COMPLEX SUBUNIT 3"/>
    <property type="match status" value="1"/>
</dbReference>
<evidence type="ECO:0000256" key="9">
    <source>
        <dbReference type="ARBA" id="ARBA00025958"/>
    </source>
</evidence>
<dbReference type="OrthoDB" id="9972728at2759"/>
<dbReference type="GO" id="GO:0000978">
    <property type="term" value="F:RNA polymerase II cis-regulatory region sequence-specific DNA binding"/>
    <property type="evidence" value="ECO:0007669"/>
    <property type="project" value="TreeGrafter"/>
</dbReference>
<evidence type="ECO:0000256" key="2">
    <source>
        <dbReference type="ARBA" id="ARBA00010410"/>
    </source>
</evidence>
<keyword evidence="5" id="KW-0238">DNA-binding</keyword>
<evidence type="ECO:0000256" key="1">
    <source>
        <dbReference type="ARBA" id="ARBA00004123"/>
    </source>
</evidence>
<evidence type="ECO:0000256" key="6">
    <source>
        <dbReference type="ARBA" id="ARBA00023163"/>
    </source>
</evidence>
<evidence type="ECO:0000256" key="8">
    <source>
        <dbReference type="ARBA" id="ARBA00025193"/>
    </source>
</evidence>
<gene>
    <name evidence="11" type="ORF">L596_024177</name>
</gene>
<comment type="similarity">
    <text evidence="2">Belongs to the SNAPC3/SRD2 family.</text>
</comment>
<dbReference type="GO" id="GO:0005634">
    <property type="term" value="C:nucleus"/>
    <property type="evidence" value="ECO:0007669"/>
    <property type="project" value="UniProtKB-SubCell"/>
</dbReference>
<proteinExistence type="inferred from homology"/>